<dbReference type="Gene3D" id="1.10.10.970">
    <property type="entry name" value="RNA 2'-phosphotransferase, Tpt1/KptA family, N-terminal domain"/>
    <property type="match status" value="1"/>
</dbReference>
<dbReference type="GO" id="GO:0000215">
    <property type="term" value="F:tRNA 2'-phosphotransferase activity"/>
    <property type="evidence" value="ECO:0007669"/>
    <property type="project" value="TreeGrafter"/>
</dbReference>
<dbReference type="InterPro" id="IPR042080">
    <property type="entry name" value="RNA_2'-PTrans_N"/>
</dbReference>
<dbReference type="RefSeq" id="WP_142836250.1">
    <property type="nucleotide sequence ID" value="NZ_VFSV01000074.1"/>
</dbReference>
<dbReference type="EMBL" id="VFSV01000074">
    <property type="protein sequence ID" value="TRD14443.1"/>
    <property type="molecule type" value="Genomic_DNA"/>
</dbReference>
<dbReference type="GO" id="GO:0006388">
    <property type="term" value="P:tRNA splicing, via endonucleolytic cleavage and ligation"/>
    <property type="evidence" value="ECO:0007669"/>
    <property type="project" value="UniProtKB-UniRule"/>
</dbReference>
<proteinExistence type="inferred from homology"/>
<dbReference type="HAMAP" id="MF_00299">
    <property type="entry name" value="KptA"/>
    <property type="match status" value="1"/>
</dbReference>
<evidence type="ECO:0000256" key="1">
    <source>
        <dbReference type="ARBA" id="ARBA00009836"/>
    </source>
</evidence>
<comment type="similarity">
    <text evidence="1 5">Belongs to the KptA/TPT1 family.</text>
</comment>
<comment type="caution">
    <text evidence="6">The sequence shown here is derived from an EMBL/GenBank/DDBJ whole genome shotgun (WGS) entry which is preliminary data.</text>
</comment>
<evidence type="ECO:0000256" key="3">
    <source>
        <dbReference type="ARBA" id="ARBA00023027"/>
    </source>
</evidence>
<dbReference type="InterPro" id="IPR022928">
    <property type="entry name" value="RNA_2'-PTrans_KptA"/>
</dbReference>
<keyword evidence="3 5" id="KW-0520">NAD</keyword>
<dbReference type="InterPro" id="IPR042081">
    <property type="entry name" value="RNA_2'-PTrans_C"/>
</dbReference>
<evidence type="ECO:0000256" key="5">
    <source>
        <dbReference type="HAMAP-Rule" id="MF_00299"/>
    </source>
</evidence>
<dbReference type="AlphaFoldDB" id="A0A547PJY4"/>
<evidence type="ECO:0000256" key="2">
    <source>
        <dbReference type="ARBA" id="ARBA00022679"/>
    </source>
</evidence>
<comment type="function">
    <text evidence="4 5">Removes the 2'-phosphate from RNA via an intermediate in which the phosphate is ADP-ribosylated by NAD followed by a presumed transesterification to release the RNA and generate ADP-ribose 1''-2''-cyclic phosphate (APPR&gt;P). May function as an ADP-ribosylase.</text>
</comment>
<dbReference type="SUPFAM" id="SSF56399">
    <property type="entry name" value="ADP-ribosylation"/>
    <property type="match status" value="1"/>
</dbReference>
<dbReference type="OrthoDB" id="4537997at2"/>
<keyword evidence="2 5" id="KW-0808">Transferase</keyword>
<dbReference type="PANTHER" id="PTHR12684">
    <property type="entry name" value="PUTATIVE PHOSPHOTRANSFERASE"/>
    <property type="match status" value="1"/>
</dbReference>
<gene>
    <name evidence="5" type="primary">kptA</name>
    <name evidence="6" type="ORF">FEV53_18925</name>
</gene>
<evidence type="ECO:0000313" key="6">
    <source>
        <dbReference type="EMBL" id="TRD14443.1"/>
    </source>
</evidence>
<organism evidence="6 7">
    <name type="scientific">Palleronia caenipelagi</name>
    <dbReference type="NCBI Taxonomy" id="2489174"/>
    <lineage>
        <taxon>Bacteria</taxon>
        <taxon>Pseudomonadati</taxon>
        <taxon>Pseudomonadota</taxon>
        <taxon>Alphaproteobacteria</taxon>
        <taxon>Rhodobacterales</taxon>
        <taxon>Roseobacteraceae</taxon>
        <taxon>Palleronia</taxon>
    </lineage>
</organism>
<accession>A0A547PJY4</accession>
<dbReference type="PANTHER" id="PTHR12684:SF2">
    <property type="entry name" value="TRNA 2'-PHOSPHOTRANSFERASE 1"/>
    <property type="match status" value="1"/>
</dbReference>
<dbReference type="Proteomes" id="UP000318590">
    <property type="component" value="Unassembled WGS sequence"/>
</dbReference>
<name>A0A547PJY4_9RHOB</name>
<dbReference type="NCBIfam" id="NF002014">
    <property type="entry name" value="PRK00819.1-4"/>
    <property type="match status" value="1"/>
</dbReference>
<dbReference type="Gene3D" id="3.20.170.30">
    <property type="match status" value="1"/>
</dbReference>
<dbReference type="InterPro" id="IPR002745">
    <property type="entry name" value="Ptrans_KptA/Tpt1"/>
</dbReference>
<evidence type="ECO:0000313" key="7">
    <source>
        <dbReference type="Proteomes" id="UP000318590"/>
    </source>
</evidence>
<dbReference type="Pfam" id="PF01885">
    <property type="entry name" value="PTS_2-RNA"/>
    <property type="match status" value="1"/>
</dbReference>
<evidence type="ECO:0000256" key="4">
    <source>
        <dbReference type="ARBA" id="ARBA00025212"/>
    </source>
</evidence>
<dbReference type="GO" id="GO:0003950">
    <property type="term" value="F:NAD+ poly-ADP-ribosyltransferase activity"/>
    <property type="evidence" value="ECO:0007669"/>
    <property type="project" value="InterPro"/>
</dbReference>
<dbReference type="EC" id="2.7.1.-" evidence="5"/>
<keyword evidence="7" id="KW-1185">Reference proteome</keyword>
<reference evidence="6 7" key="1">
    <citation type="submission" date="2019-06" db="EMBL/GenBank/DDBJ databases">
        <title>Paenimaribius caenipelagi gen. nov., sp. nov., isolated from a tidal flat.</title>
        <authorList>
            <person name="Yoon J.-H."/>
        </authorList>
    </citation>
    <scope>NUCLEOTIDE SEQUENCE [LARGE SCALE GENOMIC DNA]</scope>
    <source>
        <strain evidence="6 7">JBTF-M29</strain>
    </source>
</reference>
<protein>
    <recommendedName>
        <fullName evidence="5">Probable RNA 2'-phosphotransferase</fullName>
        <ecNumber evidence="5">2.7.1.-</ecNumber>
    </recommendedName>
</protein>
<sequence>MTRPIRETSKFLSYILRHKPDAIGLSLDPEGWANIEELIAKADIPITHDLLYEVVATSDKKRFAISDDGLSIRANQGHSIQVNLGLEAIEPPEVLYHGTAERFLESIREQGLLPQNRQYVHLSADKETATKVGQRHGKPVVLTIPALKMHQQGHNFFQAQNGVWLIQTIEAHWLP</sequence>